<evidence type="ECO:0000256" key="8">
    <source>
        <dbReference type="HAMAP-Rule" id="MF_02078"/>
    </source>
</evidence>
<dbReference type="AlphaFoldDB" id="A0A1G1WFU9"/>
<evidence type="ECO:0000256" key="4">
    <source>
        <dbReference type="ARBA" id="ARBA00022960"/>
    </source>
</evidence>
<evidence type="ECO:0000256" key="2">
    <source>
        <dbReference type="ARBA" id="ARBA00022475"/>
    </source>
</evidence>
<dbReference type="EMBL" id="MHCS01000018">
    <property type="protein sequence ID" value="OGY26583.1"/>
    <property type="molecule type" value="Genomic_DNA"/>
</dbReference>
<dbReference type="Proteomes" id="UP000176389">
    <property type="component" value="Unassembled WGS sequence"/>
</dbReference>
<feature type="transmembrane region" description="Helical" evidence="8">
    <location>
        <begin position="430"/>
        <end position="450"/>
    </location>
</feature>
<feature type="transmembrane region" description="Helical" evidence="8">
    <location>
        <begin position="66"/>
        <end position="88"/>
    </location>
</feature>
<name>A0A1G1WFU9_9BACT</name>
<dbReference type="HAMAP" id="MF_02078">
    <property type="entry name" value="MurJ_MviN"/>
    <property type="match status" value="1"/>
</dbReference>
<feature type="transmembrane region" description="Helical" evidence="8">
    <location>
        <begin position="108"/>
        <end position="125"/>
    </location>
</feature>
<dbReference type="UniPathway" id="UPA00219"/>
<keyword evidence="4 8" id="KW-0133">Cell shape</keyword>
<evidence type="ECO:0000256" key="5">
    <source>
        <dbReference type="ARBA" id="ARBA00022984"/>
    </source>
</evidence>
<dbReference type="InterPro" id="IPR004268">
    <property type="entry name" value="MurJ"/>
</dbReference>
<organism evidence="10 11">
    <name type="scientific">Candidatus Woykebacteria bacterium RBG_16_43_9</name>
    <dbReference type="NCBI Taxonomy" id="1802596"/>
    <lineage>
        <taxon>Bacteria</taxon>
        <taxon>Candidatus Woykeibacteriota</taxon>
    </lineage>
</organism>
<dbReference type="GO" id="GO:0034204">
    <property type="term" value="P:lipid translocation"/>
    <property type="evidence" value="ECO:0007669"/>
    <property type="project" value="TreeGrafter"/>
</dbReference>
<dbReference type="GO" id="GO:0005886">
    <property type="term" value="C:plasma membrane"/>
    <property type="evidence" value="ECO:0007669"/>
    <property type="project" value="UniProtKB-SubCell"/>
</dbReference>
<keyword evidence="2 8" id="KW-1003">Cell membrane</keyword>
<dbReference type="InterPro" id="IPR051050">
    <property type="entry name" value="Lipid_II_flippase_MurJ/MviN"/>
</dbReference>
<keyword evidence="8 9" id="KW-0813">Transport</keyword>
<dbReference type="PIRSF" id="PIRSF002869">
    <property type="entry name" value="MviN"/>
    <property type="match status" value="1"/>
</dbReference>
<sequence>MVRQFLTNSSAFLFKRQTTIMSAATIMMVLVLASSVLGLVRNRFLAHFFPVDQIGAYAAAFVLPDLVSSILITGILSVAFIPVFTTYLNNRQEKEAWKIASSVLNASLLFYLVLAVIIFIFVRPITEKFVVPGFSPEKITLTTRLTSAILFAQILLIIGSFFTSILQSFHRFIIPALAPVLYNVGIIIGILWLRPFFGFMGVAWGVLLGALFHMLIQFVLVRRFGFNYKFELRIKDKGVTEIIKLSLPRAIGVGFARIEWWVSIYLSSLLVAGSTQVGVLRFAADIQNFPISIFGITFATAALPTLSASWANRRVTDFKATFLSTLHQMLYLTVPLSVLFMVLRIPVVRIMYGSGFFDWSSTVATAVTTSYFAIGIFAQVGFLLLIRAFYALHDAATPLKIALASLIFHAGVSSFFVFVVAKYVAIPVSFLGLASSFTGIFSFVILLYFLDKKVGGFDKKMLFIPAGKIFFSAALMGVLLYVPLHFKFGGRYLIDFIIDTTRVFNLLVLTGAAFIFGALVYVWLTWWLQSAELKSFLRMLPDIRRLQKLLILEEKIDSGNP</sequence>
<keyword evidence="7 8" id="KW-0472">Membrane</keyword>
<dbReference type="Pfam" id="PF03023">
    <property type="entry name" value="MurJ"/>
    <property type="match status" value="1"/>
</dbReference>
<feature type="transmembrane region" description="Helical" evidence="8">
    <location>
        <begin position="172"/>
        <end position="193"/>
    </location>
</feature>
<dbReference type="STRING" id="1802596.A2Z11_00130"/>
<gene>
    <name evidence="8" type="primary">murJ</name>
    <name evidence="10" type="ORF">A2Z11_00130</name>
</gene>
<dbReference type="CDD" id="cd13123">
    <property type="entry name" value="MATE_MurJ_like"/>
    <property type="match status" value="1"/>
</dbReference>
<dbReference type="PRINTS" id="PR01806">
    <property type="entry name" value="VIRFACTRMVIN"/>
</dbReference>
<proteinExistence type="inferred from homology"/>
<keyword evidence="5 8" id="KW-0573">Peptidoglycan synthesis</keyword>
<evidence type="ECO:0000256" key="3">
    <source>
        <dbReference type="ARBA" id="ARBA00022692"/>
    </source>
</evidence>
<dbReference type="GO" id="GO:0009252">
    <property type="term" value="P:peptidoglycan biosynthetic process"/>
    <property type="evidence" value="ECO:0007669"/>
    <property type="project" value="UniProtKB-UniRule"/>
</dbReference>
<dbReference type="GO" id="GO:0071555">
    <property type="term" value="P:cell wall organization"/>
    <property type="evidence" value="ECO:0007669"/>
    <property type="project" value="UniProtKB-UniRule"/>
</dbReference>
<feature type="transmembrane region" description="Helical" evidence="8">
    <location>
        <begin position="402"/>
        <end position="424"/>
    </location>
</feature>
<keyword evidence="8 9" id="KW-0961">Cell wall biogenesis/degradation</keyword>
<comment type="pathway">
    <text evidence="8">Cell wall biogenesis; peptidoglycan biosynthesis.</text>
</comment>
<evidence type="ECO:0000313" key="11">
    <source>
        <dbReference type="Proteomes" id="UP000176389"/>
    </source>
</evidence>
<feature type="transmembrane region" description="Helical" evidence="8">
    <location>
        <begin position="145"/>
        <end position="165"/>
    </location>
</feature>
<feature type="transmembrane region" description="Helical" evidence="8">
    <location>
        <begin position="462"/>
        <end position="484"/>
    </location>
</feature>
<comment type="function">
    <text evidence="8 9">Involved in peptidoglycan biosynthesis. Transports lipid-linked peptidoglycan precursors from the inner to the outer leaflet of the cytoplasmic membrane.</text>
</comment>
<dbReference type="PANTHER" id="PTHR47019:SF1">
    <property type="entry name" value="LIPID II FLIPPASE MURJ"/>
    <property type="match status" value="1"/>
</dbReference>
<keyword evidence="6 8" id="KW-1133">Transmembrane helix</keyword>
<feature type="transmembrane region" description="Helical" evidence="8">
    <location>
        <begin position="504"/>
        <end position="528"/>
    </location>
</feature>
<protein>
    <recommendedName>
        <fullName evidence="8">Probable lipid II flippase MurJ</fullName>
    </recommendedName>
</protein>
<feature type="transmembrane region" description="Helical" evidence="8">
    <location>
        <begin position="329"/>
        <end position="351"/>
    </location>
</feature>
<dbReference type="PANTHER" id="PTHR47019">
    <property type="entry name" value="LIPID II FLIPPASE MURJ"/>
    <property type="match status" value="1"/>
</dbReference>
<reference evidence="10 11" key="1">
    <citation type="journal article" date="2016" name="Nat. Commun.">
        <title>Thousands of microbial genomes shed light on interconnected biogeochemical processes in an aquifer system.</title>
        <authorList>
            <person name="Anantharaman K."/>
            <person name="Brown C.T."/>
            <person name="Hug L.A."/>
            <person name="Sharon I."/>
            <person name="Castelle C.J."/>
            <person name="Probst A.J."/>
            <person name="Thomas B.C."/>
            <person name="Singh A."/>
            <person name="Wilkins M.J."/>
            <person name="Karaoz U."/>
            <person name="Brodie E.L."/>
            <person name="Williams K.H."/>
            <person name="Hubbard S.S."/>
            <person name="Banfield J.F."/>
        </authorList>
    </citation>
    <scope>NUCLEOTIDE SEQUENCE [LARGE SCALE GENOMIC DNA]</scope>
</reference>
<evidence type="ECO:0000256" key="6">
    <source>
        <dbReference type="ARBA" id="ARBA00022989"/>
    </source>
</evidence>
<feature type="transmembrane region" description="Helical" evidence="8">
    <location>
        <begin position="199"/>
        <end position="221"/>
    </location>
</feature>
<evidence type="ECO:0000256" key="9">
    <source>
        <dbReference type="PIRNR" id="PIRNR002869"/>
    </source>
</evidence>
<comment type="similarity">
    <text evidence="8 9">Belongs to the MurJ/MviN family.</text>
</comment>
<evidence type="ECO:0000256" key="7">
    <source>
        <dbReference type="ARBA" id="ARBA00023136"/>
    </source>
</evidence>
<dbReference type="GO" id="GO:0015648">
    <property type="term" value="F:lipid-linked peptidoglycan transporter activity"/>
    <property type="evidence" value="ECO:0007669"/>
    <property type="project" value="UniProtKB-UniRule"/>
</dbReference>
<feature type="transmembrane region" description="Helical" evidence="8">
    <location>
        <begin position="371"/>
        <end position="390"/>
    </location>
</feature>
<dbReference type="GO" id="GO:0008360">
    <property type="term" value="P:regulation of cell shape"/>
    <property type="evidence" value="ECO:0007669"/>
    <property type="project" value="UniProtKB-UniRule"/>
</dbReference>
<comment type="subcellular location">
    <subcellularLocation>
        <location evidence="1 8">Cell membrane</location>
        <topology evidence="1 8">Multi-pass membrane protein</topology>
    </subcellularLocation>
</comment>
<evidence type="ECO:0000256" key="1">
    <source>
        <dbReference type="ARBA" id="ARBA00004651"/>
    </source>
</evidence>
<comment type="caution">
    <text evidence="10">The sequence shown here is derived from an EMBL/GenBank/DDBJ whole genome shotgun (WGS) entry which is preliminary data.</text>
</comment>
<evidence type="ECO:0000313" key="10">
    <source>
        <dbReference type="EMBL" id="OGY26583.1"/>
    </source>
</evidence>
<keyword evidence="3 8" id="KW-0812">Transmembrane</keyword>
<feature type="transmembrane region" description="Helical" evidence="8">
    <location>
        <begin position="289"/>
        <end position="308"/>
    </location>
</feature>
<accession>A0A1G1WFU9</accession>
<feature type="transmembrane region" description="Helical" evidence="8">
    <location>
        <begin position="20"/>
        <end position="40"/>
    </location>
</feature>